<dbReference type="SUPFAM" id="SSF51011">
    <property type="entry name" value="Glycosyl hydrolase domain"/>
    <property type="match status" value="1"/>
</dbReference>
<evidence type="ECO:0000259" key="5">
    <source>
        <dbReference type="SMART" id="SM00642"/>
    </source>
</evidence>
<dbReference type="Gene3D" id="3.20.20.80">
    <property type="entry name" value="Glycosidases"/>
    <property type="match status" value="1"/>
</dbReference>
<organism evidence="6 7">
    <name type="scientific">Paramicrobacterium humi</name>
    <dbReference type="NCBI Taxonomy" id="640635"/>
    <lineage>
        <taxon>Bacteria</taxon>
        <taxon>Bacillati</taxon>
        <taxon>Actinomycetota</taxon>
        <taxon>Actinomycetes</taxon>
        <taxon>Micrococcales</taxon>
        <taxon>Microbacteriaceae</taxon>
        <taxon>Paramicrobacterium</taxon>
    </lineage>
</organism>
<dbReference type="AlphaFoldDB" id="A0A1H4TQW7"/>
<accession>A0A1H4TQW7</accession>
<keyword evidence="3" id="KW-0326">Glycosidase</keyword>
<keyword evidence="7" id="KW-1185">Reference proteome</keyword>
<dbReference type="STRING" id="640635.SAMN04489806_3287"/>
<proteinExistence type="inferred from homology"/>
<evidence type="ECO:0000256" key="3">
    <source>
        <dbReference type="ARBA" id="ARBA00023295"/>
    </source>
</evidence>
<comment type="similarity">
    <text evidence="1">Belongs to the glycosyl hydrolase 13 family.</text>
</comment>
<dbReference type="SUPFAM" id="SSF81296">
    <property type="entry name" value="E set domains"/>
    <property type="match status" value="1"/>
</dbReference>
<dbReference type="SUPFAM" id="SSF51445">
    <property type="entry name" value="(Trans)glycosidases"/>
    <property type="match status" value="1"/>
</dbReference>
<dbReference type="CDD" id="cd11326">
    <property type="entry name" value="AmyAc_Glg_debranch"/>
    <property type="match status" value="1"/>
</dbReference>
<dbReference type="InterPro" id="IPR044505">
    <property type="entry name" value="GlgX_Isoamylase_N_E_set"/>
</dbReference>
<feature type="region of interest" description="Disordered" evidence="4">
    <location>
        <begin position="448"/>
        <end position="467"/>
    </location>
</feature>
<dbReference type="EMBL" id="FNRY01000002">
    <property type="protein sequence ID" value="SEC58807.1"/>
    <property type="molecule type" value="Genomic_DNA"/>
</dbReference>
<feature type="domain" description="Glycosyl hydrolase family 13 catalytic" evidence="5">
    <location>
        <begin position="126"/>
        <end position="548"/>
    </location>
</feature>
<evidence type="ECO:0000313" key="6">
    <source>
        <dbReference type="EMBL" id="SEC58807.1"/>
    </source>
</evidence>
<evidence type="ECO:0000256" key="4">
    <source>
        <dbReference type="SAM" id="MobiDB-lite"/>
    </source>
</evidence>
<evidence type="ECO:0000256" key="2">
    <source>
        <dbReference type="ARBA" id="ARBA00022801"/>
    </source>
</evidence>
<dbReference type="InterPro" id="IPR006047">
    <property type="entry name" value="GH13_cat_dom"/>
</dbReference>
<dbReference type="Proteomes" id="UP000199183">
    <property type="component" value="Unassembled WGS sequence"/>
</dbReference>
<dbReference type="Gene3D" id="2.60.40.10">
    <property type="entry name" value="Immunoglobulins"/>
    <property type="match status" value="1"/>
</dbReference>
<dbReference type="GO" id="GO:0004135">
    <property type="term" value="F:amylo-alpha-1,6-glucosidase activity"/>
    <property type="evidence" value="ECO:0007669"/>
    <property type="project" value="InterPro"/>
</dbReference>
<dbReference type="PANTHER" id="PTHR43002">
    <property type="entry name" value="GLYCOGEN DEBRANCHING ENZYME"/>
    <property type="match status" value="1"/>
</dbReference>
<gene>
    <name evidence="6" type="ORF">SAMN04489806_3287</name>
</gene>
<sequence>MTAETLLPLGLQLTDDGGAVSVWSHNATSIELVVFGDDEQRVPMERGDGDVWMAHSSALRPGTGYGFRVAGENGRFDPSVVLLDPYAKGVVSDGDGGYRSVAVDESFDWGEIPKPRIALQDTIIYETHVKGYSKQNRAIPEELRGTYAGLAHDESIARLKNLGVTSIELLPVQAFRSEQRLLENELANYWGYNTLAFFAPHPAYASESARAEGPSAVLREFKQMVRRLHEAELEVILDVVYNHTAEEGPKGPTLSLRGIDDASYYRQGEDCEYIDTTGVGNTLNTSTPAAAQLVLDSLRYWATELQVDGFRFDLATALGRGEHHEYSREHPLLAAISADPVLSASKLIAEPWDVGVGGWQTGNFPDGWSEWNDKFRNRARSFWLTDIAYARQTGRAPVGIGGFATRLAGSSNTFSAERGPLASVNFISAHDGFTLADLVSYDVKHNEANKEDGADGTDNNLSFNHGVEGPTGDREIQWVRRKAMRNLLATLLLSSGVPMITAGDEFGRSQEGNNNPYCHDSPLTWLPYQRDQWQDDLLAHARRLITLRHENLALRPQKFARADEKVPGSSTMTWFDSLGNTMSEEDWQDGRQRTLQYLATSTPYGEEKVNSVLLVVHGNEIPGVVTLPRLDRINRYEHLWSSADDRPRADPETRTPGDVIGIAPASMSLFRVHRSAGAVES</sequence>
<dbReference type="InterPro" id="IPR013780">
    <property type="entry name" value="Glyco_hydro_b"/>
</dbReference>
<dbReference type="SMART" id="SM00642">
    <property type="entry name" value="Aamy"/>
    <property type="match status" value="1"/>
</dbReference>
<keyword evidence="2" id="KW-0378">Hydrolase</keyword>
<dbReference type="InterPro" id="IPR017853">
    <property type="entry name" value="GH"/>
</dbReference>
<dbReference type="InterPro" id="IPR014756">
    <property type="entry name" value="Ig_E-set"/>
</dbReference>
<dbReference type="GO" id="GO:0005980">
    <property type="term" value="P:glycogen catabolic process"/>
    <property type="evidence" value="ECO:0007669"/>
    <property type="project" value="InterPro"/>
</dbReference>
<evidence type="ECO:0000256" key="1">
    <source>
        <dbReference type="ARBA" id="ARBA00008061"/>
    </source>
</evidence>
<reference evidence="6 7" key="1">
    <citation type="submission" date="2016-10" db="EMBL/GenBank/DDBJ databases">
        <authorList>
            <person name="de Groot N.N."/>
        </authorList>
    </citation>
    <scope>NUCLEOTIDE SEQUENCE [LARGE SCALE GENOMIC DNA]</scope>
    <source>
        <strain evidence="6 7">DSM 21799</strain>
    </source>
</reference>
<dbReference type="Gene3D" id="2.60.40.1180">
    <property type="entry name" value="Golgi alpha-mannosidase II"/>
    <property type="match status" value="1"/>
</dbReference>
<dbReference type="NCBIfam" id="TIGR02100">
    <property type="entry name" value="glgX_debranch"/>
    <property type="match status" value="1"/>
</dbReference>
<protein>
    <submittedName>
        <fullName evidence="6">Glycogen operon protein</fullName>
    </submittedName>
</protein>
<evidence type="ECO:0000313" key="7">
    <source>
        <dbReference type="Proteomes" id="UP000199183"/>
    </source>
</evidence>
<name>A0A1H4TQW7_9MICO</name>
<dbReference type="CDD" id="cd02856">
    <property type="entry name" value="E_set_GDE_Isoamylase_N"/>
    <property type="match status" value="1"/>
</dbReference>
<dbReference type="InterPro" id="IPR011837">
    <property type="entry name" value="Glycogen_debranch_GlgX"/>
</dbReference>
<dbReference type="Pfam" id="PF02922">
    <property type="entry name" value="CBM_48"/>
    <property type="match status" value="1"/>
</dbReference>
<dbReference type="InterPro" id="IPR013783">
    <property type="entry name" value="Ig-like_fold"/>
</dbReference>
<dbReference type="InterPro" id="IPR004193">
    <property type="entry name" value="Glyco_hydro_13_N"/>
</dbReference>